<dbReference type="EMBL" id="MTJN01000002">
    <property type="protein sequence ID" value="OOV09328.1"/>
    <property type="molecule type" value="Genomic_DNA"/>
</dbReference>
<reference evidence="1 2" key="1">
    <citation type="submission" date="2017-01" db="EMBL/GenBank/DDBJ databases">
        <title>Genome sequencing of Rhodoferax fermentans JCM 7819.</title>
        <authorList>
            <person name="Kim Y.J."/>
            <person name="Farh M.E.-A."/>
            <person name="Yang D.-C."/>
        </authorList>
    </citation>
    <scope>NUCLEOTIDE SEQUENCE [LARGE SCALE GENOMIC DNA]</scope>
    <source>
        <strain evidence="1 2">JCM 7819</strain>
    </source>
</reference>
<dbReference type="InterPro" id="IPR027839">
    <property type="entry name" value="DUF4432"/>
</dbReference>
<dbReference type="Proteomes" id="UP000190750">
    <property type="component" value="Unassembled WGS sequence"/>
</dbReference>
<dbReference type="Pfam" id="PF14486">
    <property type="entry name" value="DUF4432"/>
    <property type="match status" value="1"/>
</dbReference>
<dbReference type="OrthoDB" id="146552at2"/>
<dbReference type="CDD" id="cd09269">
    <property type="entry name" value="deoxyribose_mutarotase"/>
    <property type="match status" value="1"/>
</dbReference>
<comment type="caution">
    <text evidence="1">The sequence shown here is derived from an EMBL/GenBank/DDBJ whole genome shotgun (WGS) entry which is preliminary data.</text>
</comment>
<evidence type="ECO:0000313" key="1">
    <source>
        <dbReference type="EMBL" id="OOV09328.1"/>
    </source>
</evidence>
<name>A0A1T1AZD3_RHOFE</name>
<protein>
    <submittedName>
        <fullName evidence="1">DUF4432 domain-containing protein</fullName>
    </submittedName>
</protein>
<dbReference type="AlphaFoldDB" id="A0A1T1AZD3"/>
<accession>A0A1T1AZD3</accession>
<dbReference type="STRING" id="28066.RF819_20165"/>
<keyword evidence="2" id="KW-1185">Reference proteome</keyword>
<dbReference type="RefSeq" id="WP_078367093.1">
    <property type="nucleotide sequence ID" value="NZ_MTJN01000002.1"/>
</dbReference>
<evidence type="ECO:0000313" key="2">
    <source>
        <dbReference type="Proteomes" id="UP000190750"/>
    </source>
</evidence>
<organism evidence="1 2">
    <name type="scientific">Rhodoferax fermentans</name>
    <dbReference type="NCBI Taxonomy" id="28066"/>
    <lineage>
        <taxon>Bacteria</taxon>
        <taxon>Pseudomonadati</taxon>
        <taxon>Pseudomonadota</taxon>
        <taxon>Betaproteobacteria</taxon>
        <taxon>Burkholderiales</taxon>
        <taxon>Comamonadaceae</taxon>
        <taxon>Rhodoferax</taxon>
    </lineage>
</organism>
<gene>
    <name evidence="1" type="ORF">RF819_20165</name>
</gene>
<dbReference type="Gene3D" id="2.70.98.10">
    <property type="match status" value="1"/>
</dbReference>
<dbReference type="GO" id="GO:0030246">
    <property type="term" value="F:carbohydrate binding"/>
    <property type="evidence" value="ECO:0007669"/>
    <property type="project" value="InterPro"/>
</dbReference>
<proteinExistence type="predicted"/>
<dbReference type="InterPro" id="IPR014718">
    <property type="entry name" value="GH-type_carb-bd"/>
</dbReference>
<sequence length="365" mass="40560">MQNISIELKKSFFTASEQEVFSAGDMSVSLFRYDSGVEALRLKNNRGHLIVLPFMGQMVWEAVFDGVSLGMKSMFKQPRPATDILQTYGCFAYHSGLLRNGCPSPEDTHALHGEMPCAPMDRAHILCGEDQGGFYVALVSEWEYAMGFGNHYLATPRIVLRPNESLFDLEMKVQNLSGAPMDLMYISHVNFGLVKDGKIFQAADFSPSDTCVRTSIPGHIQPTPVYQALIDELAKHPDRSEVLHDVAQYNPEQVFFIRHLKSDPNGLTHMMVRRPEQDGFYMSWSPKDMPKTIRWILCNSDQEVGAFALPGSCEPEGYLAEKAKGNVRSLAGGETAHFKVRLGYLDRQGADGVQAAITSLNTPSA</sequence>